<dbReference type="InterPro" id="IPR050577">
    <property type="entry name" value="MAPR/NEUFC/NENF-like"/>
</dbReference>
<dbReference type="GO" id="GO:0020037">
    <property type="term" value="F:heme binding"/>
    <property type="evidence" value="ECO:0007669"/>
    <property type="project" value="UniProtKB-ARBA"/>
</dbReference>
<dbReference type="Proteomes" id="UP000095023">
    <property type="component" value="Unassembled WGS sequence"/>
</dbReference>
<name>A0A1E4TAE5_9ASCO</name>
<evidence type="ECO:0000313" key="3">
    <source>
        <dbReference type="EMBL" id="ODV88747.1"/>
    </source>
</evidence>
<keyword evidence="4" id="KW-1185">Reference proteome</keyword>
<dbReference type="Gene3D" id="3.10.120.10">
    <property type="entry name" value="Cytochrome b5-like heme/steroid binding domain"/>
    <property type="match status" value="1"/>
</dbReference>
<dbReference type="AlphaFoldDB" id="A0A1E4TAE5"/>
<feature type="domain" description="Cytochrome b5 heme-binding" evidence="2">
    <location>
        <begin position="19"/>
        <end position="114"/>
    </location>
</feature>
<dbReference type="OrthoDB" id="899at2759"/>
<dbReference type="FunFam" id="3.10.120.10:FF:000003">
    <property type="entry name" value="membrane-associated progesterone receptor component 1"/>
    <property type="match status" value="1"/>
</dbReference>
<dbReference type="SUPFAM" id="SSF55856">
    <property type="entry name" value="Cytochrome b5-like heme/steroid binding domain"/>
    <property type="match status" value="1"/>
</dbReference>
<dbReference type="InterPro" id="IPR001199">
    <property type="entry name" value="Cyt_B5-like_heme/steroid-bd"/>
</dbReference>
<dbReference type="PANTHER" id="PTHR10281">
    <property type="entry name" value="MEMBRANE-ASSOCIATED PROGESTERONE RECEPTOR COMPONENT-RELATED"/>
    <property type="match status" value="1"/>
</dbReference>
<dbReference type="Pfam" id="PF00173">
    <property type="entry name" value="Cyt-b5"/>
    <property type="match status" value="1"/>
</dbReference>
<dbReference type="InterPro" id="IPR036400">
    <property type="entry name" value="Cyt_B5-like_heme/steroid_sf"/>
</dbReference>
<accession>A0A1E4TAE5</accession>
<dbReference type="SMART" id="SM01117">
    <property type="entry name" value="Cyt-b5"/>
    <property type="match status" value="1"/>
</dbReference>
<evidence type="ECO:0000259" key="2">
    <source>
        <dbReference type="SMART" id="SM01117"/>
    </source>
</evidence>
<evidence type="ECO:0000256" key="1">
    <source>
        <dbReference type="ARBA" id="ARBA00038357"/>
    </source>
</evidence>
<dbReference type="GO" id="GO:0016020">
    <property type="term" value="C:membrane"/>
    <property type="evidence" value="ECO:0007669"/>
    <property type="project" value="TreeGrafter"/>
</dbReference>
<dbReference type="PANTHER" id="PTHR10281:SF115">
    <property type="entry name" value="BINDING PROTEIN, PUTATIVE (AFU_ORTHOLOGUE AFUA_4G06240)-RELATED"/>
    <property type="match status" value="1"/>
</dbReference>
<gene>
    <name evidence="3" type="ORF">CANCADRAFT_27975</name>
</gene>
<evidence type="ECO:0000313" key="4">
    <source>
        <dbReference type="Proteomes" id="UP000095023"/>
    </source>
</evidence>
<dbReference type="EMBL" id="KV453843">
    <property type="protein sequence ID" value="ODV88747.1"/>
    <property type="molecule type" value="Genomic_DNA"/>
</dbReference>
<organism evidence="3 4">
    <name type="scientific">Tortispora caseinolytica NRRL Y-17796</name>
    <dbReference type="NCBI Taxonomy" id="767744"/>
    <lineage>
        <taxon>Eukaryota</taxon>
        <taxon>Fungi</taxon>
        <taxon>Dikarya</taxon>
        <taxon>Ascomycota</taxon>
        <taxon>Saccharomycotina</taxon>
        <taxon>Trigonopsidomycetes</taxon>
        <taxon>Trigonopsidales</taxon>
        <taxon>Trigonopsidaceae</taxon>
        <taxon>Tortispora</taxon>
    </lineage>
</organism>
<dbReference type="GO" id="GO:0005783">
    <property type="term" value="C:endoplasmic reticulum"/>
    <property type="evidence" value="ECO:0007669"/>
    <property type="project" value="TreeGrafter"/>
</dbReference>
<proteinExistence type="inferred from homology"/>
<protein>
    <recommendedName>
        <fullName evidence="2">Cytochrome b5 heme-binding domain-containing protein</fullName>
    </recommendedName>
</protein>
<sequence>MPFEPKEKIELDPPEDRQFTVEELAKYDGKTYKEMYIAIKGVVFDVTRNQQAYGPGSSYNLFVGKEASIGLAKSSLNPEDLQGSIDDLTPEELGVLNDWFTFFSKRYNIKGNIIV</sequence>
<reference evidence="4" key="1">
    <citation type="submission" date="2016-02" db="EMBL/GenBank/DDBJ databases">
        <title>Comparative genomics of biotechnologically important yeasts.</title>
        <authorList>
            <consortium name="DOE Joint Genome Institute"/>
            <person name="Riley R."/>
            <person name="Haridas S."/>
            <person name="Wolfe K.H."/>
            <person name="Lopes M.R."/>
            <person name="Hittinger C.T."/>
            <person name="Goker M."/>
            <person name="Salamov A."/>
            <person name="Wisecaver J."/>
            <person name="Long T.M."/>
            <person name="Aerts A.L."/>
            <person name="Barry K."/>
            <person name="Choi C."/>
            <person name="Clum A."/>
            <person name="Coughlan A.Y."/>
            <person name="Deshpande S."/>
            <person name="Douglass A.P."/>
            <person name="Hanson S.J."/>
            <person name="Klenk H.-P."/>
            <person name="Labutti K."/>
            <person name="Lapidus A."/>
            <person name="Lindquist E."/>
            <person name="Lipzen A."/>
            <person name="Meier-Kolthoff J.P."/>
            <person name="Ohm R.A."/>
            <person name="Otillar R.P."/>
            <person name="Pangilinan J."/>
            <person name="Peng Y."/>
            <person name="Rokas A."/>
            <person name="Rosa C.A."/>
            <person name="Scheuner C."/>
            <person name="Sibirny A.A."/>
            <person name="Slot J.C."/>
            <person name="Stielow J.B."/>
            <person name="Sun H."/>
            <person name="Kurtzman C.P."/>
            <person name="Blackwell M."/>
            <person name="Jeffries T.W."/>
            <person name="Grigoriev I.V."/>
        </authorList>
    </citation>
    <scope>NUCLEOTIDE SEQUENCE [LARGE SCALE GENOMIC DNA]</scope>
    <source>
        <strain evidence="4">NRRL Y-17796</strain>
    </source>
</reference>
<comment type="similarity">
    <text evidence="1">Belongs to the cytochrome b5 family. MAPR subfamily.</text>
</comment>